<evidence type="ECO:0000256" key="4">
    <source>
        <dbReference type="ARBA" id="ARBA00022692"/>
    </source>
</evidence>
<dbReference type="PANTHER" id="PTHR32322">
    <property type="entry name" value="INNER MEMBRANE TRANSPORTER"/>
    <property type="match status" value="1"/>
</dbReference>
<feature type="transmembrane region" description="Helical" evidence="8">
    <location>
        <begin position="176"/>
        <end position="198"/>
    </location>
</feature>
<comment type="caution">
    <text evidence="10">The sequence shown here is derived from an EMBL/GenBank/DDBJ whole genome shotgun (WGS) entry which is preliminary data.</text>
</comment>
<feature type="transmembrane region" description="Helical" evidence="8">
    <location>
        <begin position="265"/>
        <end position="281"/>
    </location>
</feature>
<dbReference type="InterPro" id="IPR037185">
    <property type="entry name" value="EmrE-like"/>
</dbReference>
<dbReference type="SUPFAM" id="SSF103481">
    <property type="entry name" value="Multidrug resistance efflux transporter EmrE"/>
    <property type="match status" value="2"/>
</dbReference>
<evidence type="ECO:0000259" key="9">
    <source>
        <dbReference type="Pfam" id="PF00892"/>
    </source>
</evidence>
<feature type="compositionally biased region" description="Polar residues" evidence="7">
    <location>
        <begin position="294"/>
        <end position="310"/>
    </location>
</feature>
<feature type="transmembrane region" description="Helical" evidence="8">
    <location>
        <begin position="67"/>
        <end position="87"/>
    </location>
</feature>
<evidence type="ECO:0000256" key="6">
    <source>
        <dbReference type="ARBA" id="ARBA00023136"/>
    </source>
</evidence>
<feature type="transmembrane region" description="Helical" evidence="8">
    <location>
        <begin position="93"/>
        <end position="113"/>
    </location>
</feature>
<comment type="subcellular location">
    <subcellularLocation>
        <location evidence="1">Cell membrane</location>
        <topology evidence="1">Multi-pass membrane protein</topology>
    </subcellularLocation>
</comment>
<keyword evidence="11" id="KW-1185">Reference proteome</keyword>
<dbReference type="Pfam" id="PF00892">
    <property type="entry name" value="EamA"/>
    <property type="match status" value="2"/>
</dbReference>
<evidence type="ECO:0000256" key="8">
    <source>
        <dbReference type="SAM" id="Phobius"/>
    </source>
</evidence>
<feature type="transmembrane region" description="Helical" evidence="8">
    <location>
        <begin position="120"/>
        <end position="137"/>
    </location>
</feature>
<feature type="transmembrane region" description="Helical" evidence="8">
    <location>
        <begin position="143"/>
        <end position="164"/>
    </location>
</feature>
<evidence type="ECO:0000256" key="1">
    <source>
        <dbReference type="ARBA" id="ARBA00004651"/>
    </source>
</evidence>
<dbReference type="RefSeq" id="WP_124233183.1">
    <property type="nucleotide sequence ID" value="NZ_RHHM01000007.1"/>
</dbReference>
<name>A0A3N6SHQ8_9GAMM</name>
<sequence>MNKLSTLGNILITALAPVIWGSTYIVTTQTLPPHVPLLASVIRALVAGLILLLVCRVRPYGIWWLRIAILGFLNIGLFFYCLFAAAYFLPGGLASLVMSCQPVIVMVIGAVVFRHKLRAIHIISAVIGVTGISLLVLNSAVTLNFQGVAIGLVGTTSMAMGILLTKYWGRPHNMSLLAFTGWQLTMGGLMLLPAALTLEKLPAALTFTNLLGYGWLTLAGGVLGYFIWFRGIEKLPPVTTSFLGFMSSLSACVLGYVILGQTFTHLQLVGCLAIITSIYLARPSRRNKAEPQAVSGSRQENLTNSVKRRC</sequence>
<feature type="transmembrane region" description="Helical" evidence="8">
    <location>
        <begin position="210"/>
        <end position="229"/>
    </location>
</feature>
<feature type="transmembrane region" description="Helical" evidence="8">
    <location>
        <begin position="37"/>
        <end position="55"/>
    </location>
</feature>
<reference evidence="10 11" key="1">
    <citation type="submission" date="2018-10" db="EMBL/GenBank/DDBJ databases">
        <title>Draft genome sequence for the type isolate of Erwinia psidii, agent causal of bacterial blight in guava (Psidium guajava) and wilt and die-back of Eucalyptus spp.</title>
        <authorList>
            <person name="Hermenegildo P.S."/>
            <person name="Santos S.A."/>
            <person name="Guimaraes L.M.S."/>
            <person name="Vidigal P.M.P."/>
            <person name="Pereira I.C."/>
            <person name="Badel J.L."/>
            <person name="Alfenas-Zerbini P."/>
            <person name="Ferreira M.A.S.V."/>
            <person name="Alfenas A.C."/>
        </authorList>
    </citation>
    <scope>NUCLEOTIDE SEQUENCE [LARGE SCALE GENOMIC DNA]</scope>
    <source>
        <strain evidence="10 11">IBSBF 435</strain>
    </source>
</reference>
<dbReference type="PANTHER" id="PTHR32322:SF2">
    <property type="entry name" value="EAMA DOMAIN-CONTAINING PROTEIN"/>
    <property type="match status" value="1"/>
</dbReference>
<feature type="domain" description="EamA" evidence="9">
    <location>
        <begin position="147"/>
        <end position="280"/>
    </location>
</feature>
<feature type="transmembrane region" description="Helical" evidence="8">
    <location>
        <begin position="241"/>
        <end position="259"/>
    </location>
</feature>
<keyword evidence="4 8" id="KW-0812">Transmembrane</keyword>
<evidence type="ECO:0000256" key="5">
    <source>
        <dbReference type="ARBA" id="ARBA00022989"/>
    </source>
</evidence>
<comment type="similarity">
    <text evidence="2">Belongs to the EamA transporter family.</text>
</comment>
<evidence type="ECO:0000313" key="10">
    <source>
        <dbReference type="EMBL" id="RQM38281.1"/>
    </source>
</evidence>
<dbReference type="InterPro" id="IPR000620">
    <property type="entry name" value="EamA_dom"/>
</dbReference>
<evidence type="ECO:0000313" key="11">
    <source>
        <dbReference type="Proteomes" id="UP000279457"/>
    </source>
</evidence>
<protein>
    <submittedName>
        <fullName evidence="10">EamA family transporter</fullName>
    </submittedName>
</protein>
<accession>A0A3N6SHQ8</accession>
<dbReference type="InterPro" id="IPR050638">
    <property type="entry name" value="AA-Vitamin_Transporters"/>
</dbReference>
<keyword evidence="5 8" id="KW-1133">Transmembrane helix</keyword>
<dbReference type="OrthoDB" id="5430053at2"/>
<feature type="region of interest" description="Disordered" evidence="7">
    <location>
        <begin position="290"/>
        <end position="310"/>
    </location>
</feature>
<feature type="domain" description="EamA" evidence="9">
    <location>
        <begin position="10"/>
        <end position="136"/>
    </location>
</feature>
<dbReference type="AlphaFoldDB" id="A0A3N6SHQ8"/>
<dbReference type="Proteomes" id="UP000279457">
    <property type="component" value="Unassembled WGS sequence"/>
</dbReference>
<keyword evidence="3" id="KW-1003">Cell membrane</keyword>
<evidence type="ECO:0000256" key="3">
    <source>
        <dbReference type="ARBA" id="ARBA00022475"/>
    </source>
</evidence>
<proteinExistence type="inferred from homology"/>
<keyword evidence="6 8" id="KW-0472">Membrane</keyword>
<dbReference type="GO" id="GO:0016020">
    <property type="term" value="C:membrane"/>
    <property type="evidence" value="ECO:0007669"/>
    <property type="project" value="UniProtKB-SubCell"/>
</dbReference>
<evidence type="ECO:0000256" key="2">
    <source>
        <dbReference type="ARBA" id="ARBA00007362"/>
    </source>
</evidence>
<evidence type="ECO:0000256" key="7">
    <source>
        <dbReference type="SAM" id="MobiDB-lite"/>
    </source>
</evidence>
<dbReference type="EMBL" id="RHHM01000007">
    <property type="protein sequence ID" value="RQM38281.1"/>
    <property type="molecule type" value="Genomic_DNA"/>
</dbReference>
<gene>
    <name evidence="10" type="ORF">EB241_11090</name>
</gene>
<organism evidence="10 11">
    <name type="scientific">Erwinia psidii</name>
    <dbReference type="NCBI Taxonomy" id="69224"/>
    <lineage>
        <taxon>Bacteria</taxon>
        <taxon>Pseudomonadati</taxon>
        <taxon>Pseudomonadota</taxon>
        <taxon>Gammaproteobacteria</taxon>
        <taxon>Enterobacterales</taxon>
        <taxon>Erwiniaceae</taxon>
        <taxon>Erwinia</taxon>
    </lineage>
</organism>